<feature type="DNA-binding region" description="HMG box" evidence="4">
    <location>
        <begin position="142"/>
        <end position="190"/>
    </location>
</feature>
<dbReference type="Gene3D" id="1.10.30.10">
    <property type="entry name" value="High mobility group box domain"/>
    <property type="match status" value="1"/>
</dbReference>
<accession>A0A8C9F0A3</accession>
<evidence type="ECO:0000313" key="8">
    <source>
        <dbReference type="Proteomes" id="UP000694428"/>
    </source>
</evidence>
<feature type="region of interest" description="Disordered" evidence="5">
    <location>
        <begin position="115"/>
        <end position="143"/>
    </location>
</feature>
<dbReference type="GO" id="GO:0006357">
    <property type="term" value="P:regulation of transcription by RNA polymerase II"/>
    <property type="evidence" value="ECO:0007669"/>
    <property type="project" value="TreeGrafter"/>
</dbReference>
<dbReference type="Ensembl" id="ENSPSTT00000009056.1">
    <property type="protein sequence ID" value="ENSPSTP00000008629.1"/>
    <property type="gene ID" value="ENSPSTG00000006098.1"/>
</dbReference>
<dbReference type="PANTHER" id="PTHR45781">
    <property type="entry name" value="AGAP000281-PA"/>
    <property type="match status" value="1"/>
</dbReference>
<keyword evidence="8" id="KW-1185">Reference proteome</keyword>
<dbReference type="GO" id="GO:0005634">
    <property type="term" value="C:nucleus"/>
    <property type="evidence" value="ECO:0007669"/>
    <property type="project" value="UniProtKB-SubCell"/>
</dbReference>
<dbReference type="InterPro" id="IPR036910">
    <property type="entry name" value="HMG_box_dom_sf"/>
</dbReference>
<dbReference type="Pfam" id="PF00505">
    <property type="entry name" value="HMG_box"/>
    <property type="match status" value="1"/>
</dbReference>
<keyword evidence="3 4" id="KW-0539">Nucleus</keyword>
<feature type="compositionally biased region" description="Basic and acidic residues" evidence="5">
    <location>
        <begin position="116"/>
        <end position="126"/>
    </location>
</feature>
<dbReference type="InterPro" id="IPR051365">
    <property type="entry name" value="TOX_HMG-box_domain"/>
</dbReference>
<evidence type="ECO:0000256" key="1">
    <source>
        <dbReference type="ARBA" id="ARBA00004123"/>
    </source>
</evidence>
<feature type="domain" description="HMG box" evidence="6">
    <location>
        <begin position="142"/>
        <end position="190"/>
    </location>
</feature>
<sequence>FNIPPITPPSLPDHSLVHLNEIESGYHSLCHPMNHNGLLPFHPQNMDLPEITVSNMLGQDGTLLSNSLSVLHYIRNSINLIYENVQLCQLENAESVLSVVPHHQYFSIFMSQVNGGEKRPASDMGKKPKTPKKKKKKDPNEPQKPVSAYALFFRDTQAAIKGQNPNATFGEVSKIVASMWDGLGEEQKQEEEKRQIVYRSSSFIFYYLEPVDVKASPQPQMMNSKQSVFHGSAQTHSALYLSSHYHQQPGMNPHITAMHANIPRNIAPKPNNQMPVTVSIANMAVSPPPPLQISPPLHQHLNIQQHQPISMQQSIGNQLPMQVQSALHSPTMQQPDGVTVVSSGFYFILLARQCISYTTTRH</sequence>
<evidence type="ECO:0000259" key="6">
    <source>
        <dbReference type="PROSITE" id="PS50118"/>
    </source>
</evidence>
<dbReference type="AlphaFoldDB" id="A0A8C9F0A3"/>
<reference evidence="7" key="2">
    <citation type="submission" date="2025-09" db="UniProtKB">
        <authorList>
            <consortium name="Ensembl"/>
        </authorList>
    </citation>
    <scope>IDENTIFICATION</scope>
</reference>
<name>A0A8C9F0A3_PAVCR</name>
<proteinExistence type="predicted"/>
<dbReference type="InterPro" id="IPR009071">
    <property type="entry name" value="HMG_box_dom"/>
</dbReference>
<reference evidence="7" key="1">
    <citation type="submission" date="2025-08" db="UniProtKB">
        <authorList>
            <consortium name="Ensembl"/>
        </authorList>
    </citation>
    <scope>IDENTIFICATION</scope>
</reference>
<evidence type="ECO:0000256" key="3">
    <source>
        <dbReference type="ARBA" id="ARBA00023242"/>
    </source>
</evidence>
<evidence type="ECO:0000256" key="4">
    <source>
        <dbReference type="PROSITE-ProRule" id="PRU00267"/>
    </source>
</evidence>
<dbReference type="GO" id="GO:0002521">
    <property type="term" value="P:leukocyte differentiation"/>
    <property type="evidence" value="ECO:0007669"/>
    <property type="project" value="TreeGrafter"/>
</dbReference>
<dbReference type="Proteomes" id="UP000694428">
    <property type="component" value="Unplaced"/>
</dbReference>
<protein>
    <submittedName>
        <fullName evidence="7">Thymocyte selection associated high mobility group box</fullName>
    </submittedName>
</protein>
<feature type="compositionally biased region" description="Basic residues" evidence="5">
    <location>
        <begin position="127"/>
        <end position="137"/>
    </location>
</feature>
<dbReference type="SMART" id="SM00398">
    <property type="entry name" value="HMG"/>
    <property type="match status" value="1"/>
</dbReference>
<evidence type="ECO:0000313" key="7">
    <source>
        <dbReference type="Ensembl" id="ENSPSTP00000008629.1"/>
    </source>
</evidence>
<dbReference type="PROSITE" id="PS50118">
    <property type="entry name" value="HMG_BOX_2"/>
    <property type="match status" value="1"/>
</dbReference>
<dbReference type="SUPFAM" id="SSF47095">
    <property type="entry name" value="HMG-box"/>
    <property type="match status" value="1"/>
</dbReference>
<comment type="subcellular location">
    <subcellularLocation>
        <location evidence="1">Nucleus</location>
    </subcellularLocation>
</comment>
<organism evidence="7 8">
    <name type="scientific">Pavo cristatus</name>
    <name type="common">Indian peafowl</name>
    <name type="synonym">Blue peafowl</name>
    <dbReference type="NCBI Taxonomy" id="9049"/>
    <lineage>
        <taxon>Eukaryota</taxon>
        <taxon>Metazoa</taxon>
        <taxon>Chordata</taxon>
        <taxon>Craniata</taxon>
        <taxon>Vertebrata</taxon>
        <taxon>Euteleostomi</taxon>
        <taxon>Archelosauria</taxon>
        <taxon>Archosauria</taxon>
        <taxon>Dinosauria</taxon>
        <taxon>Saurischia</taxon>
        <taxon>Theropoda</taxon>
        <taxon>Coelurosauria</taxon>
        <taxon>Aves</taxon>
        <taxon>Neognathae</taxon>
        <taxon>Galloanserae</taxon>
        <taxon>Galliformes</taxon>
        <taxon>Phasianidae</taxon>
        <taxon>Phasianinae</taxon>
        <taxon>Pavo</taxon>
    </lineage>
</organism>
<dbReference type="GO" id="GO:0031490">
    <property type="term" value="F:chromatin DNA binding"/>
    <property type="evidence" value="ECO:0007669"/>
    <property type="project" value="TreeGrafter"/>
</dbReference>
<dbReference type="PANTHER" id="PTHR45781:SF4">
    <property type="entry name" value="THYMOCYTE SELECTION-ASSOCIATED HIGH MOBILITY GROUP BOX PROTEIN TOX"/>
    <property type="match status" value="1"/>
</dbReference>
<evidence type="ECO:0000256" key="5">
    <source>
        <dbReference type="SAM" id="MobiDB-lite"/>
    </source>
</evidence>
<dbReference type="FunFam" id="1.10.30.10:FF:000005">
    <property type="entry name" value="TOX high mobility group box family member 3"/>
    <property type="match status" value="1"/>
</dbReference>
<evidence type="ECO:0000256" key="2">
    <source>
        <dbReference type="ARBA" id="ARBA00023125"/>
    </source>
</evidence>
<keyword evidence="2 4" id="KW-0238">DNA-binding</keyword>